<keyword evidence="1" id="KW-0472">Membrane</keyword>
<comment type="caution">
    <text evidence="2">The sequence shown here is derived from an EMBL/GenBank/DDBJ whole genome shotgun (WGS) entry which is preliminary data.</text>
</comment>
<feature type="transmembrane region" description="Helical" evidence="1">
    <location>
        <begin position="12"/>
        <end position="37"/>
    </location>
</feature>
<keyword evidence="1" id="KW-0812">Transmembrane</keyword>
<evidence type="ECO:0000313" key="2">
    <source>
        <dbReference type="EMBL" id="EAR20444.1"/>
    </source>
</evidence>
<reference evidence="2 3" key="1">
    <citation type="submission" date="2006-02" db="EMBL/GenBank/DDBJ databases">
        <authorList>
            <person name="Waterbury J."/>
            <person name="Ferriera S."/>
            <person name="Johnson J."/>
            <person name="Kravitz S."/>
            <person name="Halpern A."/>
            <person name="Remington K."/>
            <person name="Beeson K."/>
            <person name="Tran B."/>
            <person name="Rogers Y.-H."/>
            <person name="Friedman R."/>
            <person name="Venter J.C."/>
        </authorList>
    </citation>
    <scope>NUCLEOTIDE SEQUENCE [LARGE SCALE GENOMIC DNA]</scope>
    <source>
        <strain evidence="2 3">Nb-231</strain>
    </source>
</reference>
<dbReference type="Proteomes" id="UP000003374">
    <property type="component" value="Unassembled WGS sequence"/>
</dbReference>
<evidence type="ECO:0000256" key="1">
    <source>
        <dbReference type="SAM" id="Phobius"/>
    </source>
</evidence>
<sequence length="38" mass="4111">MSQEQEQDRQFIRNFMAVLVALTVMGIGCGVLANIVAG</sequence>
<name>A4BV23_9GAMM</name>
<dbReference type="EMBL" id="AAOF01000022">
    <property type="protein sequence ID" value="EAR20444.1"/>
    <property type="molecule type" value="Genomic_DNA"/>
</dbReference>
<protein>
    <submittedName>
        <fullName evidence="2">Uncharacterized protein</fullName>
    </submittedName>
</protein>
<keyword evidence="3" id="KW-1185">Reference proteome</keyword>
<accession>A4BV23</accession>
<evidence type="ECO:0000313" key="3">
    <source>
        <dbReference type="Proteomes" id="UP000003374"/>
    </source>
</evidence>
<organism evidence="2 3">
    <name type="scientific">Nitrococcus mobilis Nb-231</name>
    <dbReference type="NCBI Taxonomy" id="314278"/>
    <lineage>
        <taxon>Bacteria</taxon>
        <taxon>Pseudomonadati</taxon>
        <taxon>Pseudomonadota</taxon>
        <taxon>Gammaproteobacteria</taxon>
        <taxon>Chromatiales</taxon>
        <taxon>Ectothiorhodospiraceae</taxon>
        <taxon>Nitrococcus</taxon>
    </lineage>
</organism>
<proteinExistence type="predicted"/>
<dbReference type="AlphaFoldDB" id="A4BV23"/>
<keyword evidence="1" id="KW-1133">Transmembrane helix</keyword>
<dbReference type="HOGENOM" id="CLU_3330674_0_0_6"/>
<gene>
    <name evidence="2" type="ORF">NB231_13986</name>
</gene>